<comment type="caution">
    <text evidence="1">The sequence shown here is derived from an EMBL/GenBank/DDBJ whole genome shotgun (WGS) entry which is preliminary data.</text>
</comment>
<proteinExistence type="predicted"/>
<evidence type="ECO:0000313" key="2">
    <source>
        <dbReference type="Proteomes" id="UP000190813"/>
    </source>
</evidence>
<dbReference type="EMBL" id="MAHX01000018">
    <property type="protein sequence ID" value="OPC62001.1"/>
    <property type="molecule type" value="Genomic_DNA"/>
</dbReference>
<sequence>MKKLVFHILVIFFTHTSCGIFSQVSTNKWVSVNLPIVSLLDIEPAGGIALSFIAPTEAGRPLTNPTANTTKWINYTSAIATGGVSRKVTASINGPVDGVDIRLQAAAATGLGGGTLGTPTGQITLSTTPQTIISGIGGAYTGNGTNNGHQLTISLTTNIYANLQAQSNTTVVITYTITE</sequence>
<reference evidence="1 2" key="1">
    <citation type="submission" date="2016-06" db="EMBL/GenBank/DDBJ databases">
        <title>Revisiting the taxonomy of the Elizabethkingia Genus based on Whole-Genome Sequencing, Optical Mapping, and MALDI-TOF.</title>
        <authorList>
            <person name="Nicholson A.C."/>
        </authorList>
    </citation>
    <scope>NUCLEOTIDE SEQUENCE [LARGE SCALE GENOMIC DNA]</scope>
    <source>
        <strain evidence="1 2">G4070</strain>
    </source>
</reference>
<evidence type="ECO:0000313" key="1">
    <source>
        <dbReference type="EMBL" id="OPC62001.1"/>
    </source>
</evidence>
<evidence type="ECO:0008006" key="3">
    <source>
        <dbReference type="Google" id="ProtNLM"/>
    </source>
</evidence>
<dbReference type="AlphaFoldDB" id="A0A1T3MCJ2"/>
<name>A0A1T3MCJ2_9FLAO</name>
<protein>
    <recommendedName>
        <fullName evidence="3">DUF4402 domain-containing protein</fullName>
    </recommendedName>
</protein>
<keyword evidence="2" id="KW-1185">Reference proteome</keyword>
<gene>
    <name evidence="1" type="ORF">BAZ10_09040</name>
</gene>
<dbReference type="RefSeq" id="WP_078772726.1">
    <property type="nucleotide sequence ID" value="NZ_CBCSBR010000004.1"/>
</dbReference>
<dbReference type="Proteomes" id="UP000190813">
    <property type="component" value="Unassembled WGS sequence"/>
</dbReference>
<organism evidence="1 2">
    <name type="scientific">Elizabethkingia occulta</name>
    <dbReference type="NCBI Taxonomy" id="1867263"/>
    <lineage>
        <taxon>Bacteria</taxon>
        <taxon>Pseudomonadati</taxon>
        <taxon>Bacteroidota</taxon>
        <taxon>Flavobacteriia</taxon>
        <taxon>Flavobacteriales</taxon>
        <taxon>Weeksellaceae</taxon>
        <taxon>Elizabethkingia</taxon>
    </lineage>
</organism>
<accession>A0A1T3MCJ2</accession>